<reference evidence="1 2" key="1">
    <citation type="submission" date="2018-04" db="EMBL/GenBank/DDBJ databases">
        <title>Genomic Encyclopedia of Type Strains, Phase III (KMG-III): the genomes of soil and plant-associated and newly described type strains.</title>
        <authorList>
            <person name="Whitman W."/>
        </authorList>
    </citation>
    <scope>NUCLEOTIDE SEQUENCE [LARGE SCALE GENOMIC DNA]</scope>
    <source>
        <strain evidence="1 2">MA-olki</strain>
    </source>
</reference>
<dbReference type="EMBL" id="QAYE01000001">
    <property type="protein sequence ID" value="PTW49465.1"/>
    <property type="molecule type" value="Genomic_DNA"/>
</dbReference>
<evidence type="ECO:0000313" key="2">
    <source>
        <dbReference type="Proteomes" id="UP000244013"/>
    </source>
</evidence>
<organism evidence="1 2">
    <name type="scientific">Sphingomonas faeni</name>
    <dbReference type="NCBI Taxonomy" id="185950"/>
    <lineage>
        <taxon>Bacteria</taxon>
        <taxon>Pseudomonadati</taxon>
        <taxon>Pseudomonadota</taxon>
        <taxon>Alphaproteobacteria</taxon>
        <taxon>Sphingomonadales</taxon>
        <taxon>Sphingomonadaceae</taxon>
        <taxon>Sphingomonas</taxon>
    </lineage>
</organism>
<proteinExistence type="predicted"/>
<evidence type="ECO:0000313" key="1">
    <source>
        <dbReference type="EMBL" id="PTW49465.1"/>
    </source>
</evidence>
<accession>A0A2T5UD72</accession>
<protein>
    <submittedName>
        <fullName evidence="1">Uncharacterized protein</fullName>
    </submittedName>
</protein>
<comment type="caution">
    <text evidence="1">The sequence shown here is derived from an EMBL/GenBank/DDBJ whole genome shotgun (WGS) entry which is preliminary data.</text>
</comment>
<dbReference type="Proteomes" id="UP000244013">
    <property type="component" value="Unassembled WGS sequence"/>
</dbReference>
<sequence length="53" mass="5859">MTPAFSKMAMPDVLHGADATTIADVESPAFPPAQRSREMLRQRLHFVNFGRSA</sequence>
<dbReference type="RefSeq" id="WP_167397657.1">
    <property type="nucleotide sequence ID" value="NZ_QAYE01000001.1"/>
</dbReference>
<dbReference type="GeneID" id="91008068"/>
<name>A0A2T5UD72_9SPHN</name>
<gene>
    <name evidence="1" type="ORF">C8J25_101975</name>
</gene>
<dbReference type="AlphaFoldDB" id="A0A2T5UD72"/>